<name>A0AAU7FQ88_9ENTR</name>
<protein>
    <submittedName>
        <fullName evidence="7">YnfC family lipoprotein</fullName>
    </submittedName>
</protein>
<evidence type="ECO:0000256" key="5">
    <source>
        <dbReference type="ARBA" id="ARBA00023288"/>
    </source>
</evidence>
<evidence type="ECO:0000256" key="2">
    <source>
        <dbReference type="ARBA" id="ARBA00022729"/>
    </source>
</evidence>
<dbReference type="InterPro" id="IPR010646">
    <property type="entry name" value="UPF0257"/>
</dbReference>
<proteinExistence type="predicted"/>
<dbReference type="EMBL" id="CP157375">
    <property type="protein sequence ID" value="XBM28686.1"/>
    <property type="molecule type" value="Genomic_DNA"/>
</dbReference>
<gene>
    <name evidence="7" type="ORF">ABFV38_12040</name>
</gene>
<dbReference type="GO" id="GO:0005886">
    <property type="term" value="C:plasma membrane"/>
    <property type="evidence" value="ECO:0007669"/>
    <property type="project" value="InterPro"/>
</dbReference>
<organism evidence="7">
    <name type="scientific">Enterobacter cloacae complex sp. Mu1197</name>
    <dbReference type="NCBI Taxonomy" id="3152302"/>
    <lineage>
        <taxon>Bacteria</taxon>
        <taxon>Pseudomonadati</taxon>
        <taxon>Pseudomonadota</taxon>
        <taxon>Gammaproteobacteria</taxon>
        <taxon>Enterobacterales</taxon>
        <taxon>Enterobacteriaceae</taxon>
        <taxon>Enterobacter</taxon>
        <taxon>Enterobacter cloacae complex</taxon>
    </lineage>
</organism>
<evidence type="ECO:0000256" key="4">
    <source>
        <dbReference type="ARBA" id="ARBA00023139"/>
    </source>
</evidence>
<evidence type="ECO:0000256" key="6">
    <source>
        <dbReference type="SAM" id="SignalP"/>
    </source>
</evidence>
<evidence type="ECO:0000256" key="3">
    <source>
        <dbReference type="ARBA" id="ARBA00023136"/>
    </source>
</evidence>
<keyword evidence="1" id="KW-1003">Cell membrane</keyword>
<keyword evidence="3" id="KW-0472">Membrane</keyword>
<sequence>MSLDLKMIKTSTLFLCTSLFSSMAFAENHYIPLLYNLSTMFDFNPVKGAVKSLDTDVEENGKITYKISIRLDKNGCVDSLNLDNVSSGHETILKYTNGSLIGHRDGKPFSIQLDEKCHILSKNENGDELRYTLYPNGLIKDTYFLGKKISEHFYDEGYNLTRSEFYSSGSVISKNEISYVDKKRKPLDYKLINSSVFSDGYTATSSCHYNEMLVPEICNATVQNAGNPAPKPVSMTAHTKVEFY</sequence>
<feature type="chain" id="PRO_5043716941" evidence="6">
    <location>
        <begin position="27"/>
        <end position="244"/>
    </location>
</feature>
<evidence type="ECO:0000313" key="7">
    <source>
        <dbReference type="EMBL" id="XBM28686.1"/>
    </source>
</evidence>
<reference evidence="7" key="1">
    <citation type="submission" date="2024-05" db="EMBL/GenBank/DDBJ databases">
        <title>Copy number flexibility facilitates heteroresistance to increasing antibiotic pressure and threatens the beta-lactam pipeline.</title>
        <authorList>
            <person name="Choby J.E."/>
            <person name="Weiss D.S."/>
        </authorList>
    </citation>
    <scope>NUCLEOTIDE SEQUENCE</scope>
    <source>
        <strain evidence="7">Mu1197</strain>
    </source>
</reference>
<dbReference type="Pfam" id="PF06788">
    <property type="entry name" value="UPF0257"/>
    <property type="match status" value="1"/>
</dbReference>
<keyword evidence="5 7" id="KW-0449">Lipoprotein</keyword>
<keyword evidence="4" id="KW-0564">Palmitate</keyword>
<keyword evidence="2 6" id="KW-0732">Signal</keyword>
<accession>A0AAU7FQ88</accession>
<feature type="signal peptide" evidence="6">
    <location>
        <begin position="1"/>
        <end position="26"/>
    </location>
</feature>
<evidence type="ECO:0000256" key="1">
    <source>
        <dbReference type="ARBA" id="ARBA00022475"/>
    </source>
</evidence>
<dbReference type="RefSeq" id="WP_348957327.1">
    <property type="nucleotide sequence ID" value="NZ_CP157375.1"/>
</dbReference>
<dbReference type="AlphaFoldDB" id="A0AAU7FQ88"/>